<dbReference type="SUPFAM" id="SSF52540">
    <property type="entry name" value="P-loop containing nucleoside triphosphate hydrolases"/>
    <property type="match status" value="1"/>
</dbReference>
<evidence type="ECO:0000256" key="2">
    <source>
        <dbReference type="ARBA" id="ARBA00022448"/>
    </source>
</evidence>
<dbReference type="Proteomes" id="UP000214355">
    <property type="component" value="Chromosome I"/>
</dbReference>
<dbReference type="SUPFAM" id="SSF90123">
    <property type="entry name" value="ABC transporter transmembrane region"/>
    <property type="match status" value="1"/>
</dbReference>
<evidence type="ECO:0000256" key="10">
    <source>
        <dbReference type="ARBA" id="ARBA00023455"/>
    </source>
</evidence>
<dbReference type="EMBL" id="LT629804">
    <property type="protein sequence ID" value="SDU81856.1"/>
    <property type="molecule type" value="Genomic_DNA"/>
</dbReference>
<evidence type="ECO:0000313" key="15">
    <source>
        <dbReference type="Proteomes" id="UP000214355"/>
    </source>
</evidence>
<keyword evidence="5 11" id="KW-0812">Transmembrane</keyword>
<feature type="domain" description="ABC transporter" evidence="12">
    <location>
        <begin position="340"/>
        <end position="572"/>
    </location>
</feature>
<dbReference type="FunFam" id="3.40.50.300:FF:000221">
    <property type="entry name" value="Multidrug ABC transporter ATP-binding protein"/>
    <property type="match status" value="1"/>
</dbReference>
<keyword evidence="15" id="KW-1185">Reference proteome</keyword>
<dbReference type="PANTHER" id="PTHR24221:SF654">
    <property type="entry name" value="ATP-BINDING CASSETTE SUB-FAMILY B MEMBER 6"/>
    <property type="match status" value="1"/>
</dbReference>
<dbReference type="PANTHER" id="PTHR24221">
    <property type="entry name" value="ATP-BINDING CASSETTE SUB-FAMILY B"/>
    <property type="match status" value="1"/>
</dbReference>
<evidence type="ECO:0000259" key="12">
    <source>
        <dbReference type="PROSITE" id="PS50893"/>
    </source>
</evidence>
<evidence type="ECO:0000256" key="5">
    <source>
        <dbReference type="ARBA" id="ARBA00022692"/>
    </source>
</evidence>
<evidence type="ECO:0000256" key="6">
    <source>
        <dbReference type="ARBA" id="ARBA00022741"/>
    </source>
</evidence>
<evidence type="ECO:0000256" key="9">
    <source>
        <dbReference type="ARBA" id="ARBA00023136"/>
    </source>
</evidence>
<protein>
    <submittedName>
        <fullName evidence="14">ATP-binding cassette, subfamily C</fullName>
    </submittedName>
</protein>
<dbReference type="STRING" id="131112.SAMN04489737_1614"/>
<sequence>MKNTMNNIVQLMVRLHECLPLFIASTIVTMLAQLAVVGAGITSVWISTSFLLDTHAELTGFVALLGTLVLTQAVATLCEVWWSHEVAYRILHTLRRHIYAAISRIAPLGLHGRRTADIASAAMDDAEKLEWFYAHTASTAVCAVVTPSILISILYVLIGPLALVMIIPIALMVVFPLLLMPIQRQQGKILRSGLVDLRATVLDSIQGQRELRSLGMTEHQHAHIGEIADRVQHIYARQMLRRTWESTFASVITAVGTTIILIILTGRVLDGHSDGQILPIAIVTANMCVMPTMTFVAMMGRIGEIGACAERINTIIAAPDPIPAAIEMQSLTREHEEGTLVSENVVFSYANEPVVNGVSLVAKPNQTIALVGRSGAGKTTFANLVMRFLDPQHGELRFNGTNLRSYGPDDYRKQLALVPQDCHIFAGTVRHNLALAAPNASDEEIWESLRAAHIDHLVTQLGGLDAHIGDRGTTLSGGERQRIGIARAFLRNPEMLILDEPLANIDPILESSIAHNVRTLRNNRTTIVIAHRLTSMLMADHIILLENGQICAQGTHEQLMHEPSYQELLGDQLS</sequence>
<dbReference type="PROSITE" id="PS50893">
    <property type="entry name" value="ABC_TRANSPORTER_2"/>
    <property type="match status" value="1"/>
</dbReference>
<keyword evidence="4" id="KW-0997">Cell inner membrane</keyword>
<dbReference type="GO" id="GO:0005524">
    <property type="term" value="F:ATP binding"/>
    <property type="evidence" value="ECO:0007669"/>
    <property type="project" value="UniProtKB-KW"/>
</dbReference>
<dbReference type="GeneID" id="65345343"/>
<dbReference type="GO" id="GO:0005886">
    <property type="term" value="C:plasma membrane"/>
    <property type="evidence" value="ECO:0007669"/>
    <property type="project" value="UniProtKB-SubCell"/>
</dbReference>
<dbReference type="GO" id="GO:0140359">
    <property type="term" value="F:ABC-type transporter activity"/>
    <property type="evidence" value="ECO:0007669"/>
    <property type="project" value="InterPro"/>
</dbReference>
<dbReference type="InterPro" id="IPR003593">
    <property type="entry name" value="AAA+_ATPase"/>
</dbReference>
<dbReference type="OrthoDB" id="9806127at2"/>
<evidence type="ECO:0000256" key="8">
    <source>
        <dbReference type="ARBA" id="ARBA00022989"/>
    </source>
</evidence>
<dbReference type="Pfam" id="PF00664">
    <property type="entry name" value="ABC_membrane"/>
    <property type="match status" value="1"/>
</dbReference>
<comment type="subcellular location">
    <subcellularLocation>
        <location evidence="1">Cell inner membrane</location>
        <topology evidence="1">Multi-pass membrane protein</topology>
    </subcellularLocation>
</comment>
<accession>A0A1H2LN92</accession>
<feature type="transmembrane region" description="Helical" evidence="11">
    <location>
        <begin position="132"/>
        <end position="155"/>
    </location>
</feature>
<feature type="transmembrane region" description="Helical" evidence="11">
    <location>
        <begin position="21"/>
        <end position="46"/>
    </location>
</feature>
<keyword evidence="6" id="KW-0547">Nucleotide-binding</keyword>
<comment type="similarity">
    <text evidence="10">Belongs to the ABC transporter superfamily. Siderophore-Fe(3+) uptake transporter (SIUT) (TC 3.A.1.21) family.</text>
</comment>
<dbReference type="RefSeq" id="WP_091282016.1">
    <property type="nucleotide sequence ID" value="NZ_JABAPK010000001.1"/>
</dbReference>
<gene>
    <name evidence="14" type="ORF">SAMN04489737_1614</name>
</gene>
<reference evidence="15" key="1">
    <citation type="submission" date="2016-10" db="EMBL/GenBank/DDBJ databases">
        <authorList>
            <person name="Varghese N."/>
            <person name="Submissions S."/>
        </authorList>
    </citation>
    <scope>NUCLEOTIDE SEQUENCE [LARGE SCALE GENOMIC DNA]</scope>
    <source>
        <strain evidence="15">DSM 10002</strain>
    </source>
</reference>
<dbReference type="InterPro" id="IPR003439">
    <property type="entry name" value="ABC_transporter-like_ATP-bd"/>
</dbReference>
<evidence type="ECO:0000313" key="14">
    <source>
        <dbReference type="EMBL" id="SDU81856.1"/>
    </source>
</evidence>
<keyword evidence="7 14" id="KW-0067">ATP-binding</keyword>
<dbReference type="Pfam" id="PF00005">
    <property type="entry name" value="ABC_tran"/>
    <property type="match status" value="1"/>
</dbReference>
<dbReference type="InterPro" id="IPR011527">
    <property type="entry name" value="ABC1_TM_dom"/>
</dbReference>
<dbReference type="PROSITE" id="PS50929">
    <property type="entry name" value="ABC_TM1F"/>
    <property type="match status" value="1"/>
</dbReference>
<dbReference type="Gene3D" id="3.40.50.300">
    <property type="entry name" value="P-loop containing nucleotide triphosphate hydrolases"/>
    <property type="match status" value="1"/>
</dbReference>
<dbReference type="InterPro" id="IPR036640">
    <property type="entry name" value="ABC1_TM_sf"/>
</dbReference>
<keyword evidence="3" id="KW-1003">Cell membrane</keyword>
<keyword evidence="9 11" id="KW-0472">Membrane</keyword>
<dbReference type="InterPro" id="IPR027417">
    <property type="entry name" value="P-loop_NTPase"/>
</dbReference>
<evidence type="ECO:0000256" key="11">
    <source>
        <dbReference type="SAM" id="Phobius"/>
    </source>
</evidence>
<evidence type="ECO:0000256" key="3">
    <source>
        <dbReference type="ARBA" id="ARBA00022475"/>
    </source>
</evidence>
<organism evidence="14 15">
    <name type="scientific">Arcanobacterium phocae</name>
    <dbReference type="NCBI Taxonomy" id="131112"/>
    <lineage>
        <taxon>Bacteria</taxon>
        <taxon>Bacillati</taxon>
        <taxon>Actinomycetota</taxon>
        <taxon>Actinomycetes</taxon>
        <taxon>Actinomycetales</taxon>
        <taxon>Actinomycetaceae</taxon>
        <taxon>Arcanobacterium</taxon>
    </lineage>
</organism>
<keyword evidence="2" id="KW-0813">Transport</keyword>
<name>A0A1H2LN92_9ACTO</name>
<evidence type="ECO:0000256" key="1">
    <source>
        <dbReference type="ARBA" id="ARBA00004429"/>
    </source>
</evidence>
<dbReference type="AlphaFoldDB" id="A0A1H2LN92"/>
<dbReference type="InterPro" id="IPR017871">
    <property type="entry name" value="ABC_transporter-like_CS"/>
</dbReference>
<evidence type="ECO:0000256" key="7">
    <source>
        <dbReference type="ARBA" id="ARBA00022840"/>
    </source>
</evidence>
<feature type="transmembrane region" description="Helical" evidence="11">
    <location>
        <begin position="247"/>
        <end position="265"/>
    </location>
</feature>
<proteinExistence type="inferred from homology"/>
<dbReference type="PROSITE" id="PS00211">
    <property type="entry name" value="ABC_TRANSPORTER_1"/>
    <property type="match status" value="1"/>
</dbReference>
<feature type="domain" description="ABC transmembrane type-1" evidence="13">
    <location>
        <begin position="23"/>
        <end position="304"/>
    </location>
</feature>
<feature type="transmembrane region" description="Helical" evidence="11">
    <location>
        <begin position="58"/>
        <end position="82"/>
    </location>
</feature>
<dbReference type="SMART" id="SM00382">
    <property type="entry name" value="AAA"/>
    <property type="match status" value="1"/>
</dbReference>
<dbReference type="Gene3D" id="1.20.1560.10">
    <property type="entry name" value="ABC transporter type 1, transmembrane domain"/>
    <property type="match status" value="1"/>
</dbReference>
<feature type="transmembrane region" description="Helical" evidence="11">
    <location>
        <begin position="277"/>
        <end position="297"/>
    </location>
</feature>
<feature type="transmembrane region" description="Helical" evidence="11">
    <location>
        <begin position="161"/>
        <end position="182"/>
    </location>
</feature>
<evidence type="ECO:0000259" key="13">
    <source>
        <dbReference type="PROSITE" id="PS50929"/>
    </source>
</evidence>
<keyword evidence="8 11" id="KW-1133">Transmembrane helix</keyword>
<dbReference type="GO" id="GO:0016887">
    <property type="term" value="F:ATP hydrolysis activity"/>
    <property type="evidence" value="ECO:0007669"/>
    <property type="project" value="InterPro"/>
</dbReference>
<evidence type="ECO:0000256" key="4">
    <source>
        <dbReference type="ARBA" id="ARBA00022519"/>
    </source>
</evidence>
<dbReference type="InterPro" id="IPR039421">
    <property type="entry name" value="Type_1_exporter"/>
</dbReference>